<gene>
    <name evidence="2" type="ORF">K458DRAFT_431103</name>
</gene>
<evidence type="ECO:0008006" key="4">
    <source>
        <dbReference type="Google" id="ProtNLM"/>
    </source>
</evidence>
<proteinExistence type="predicted"/>
<feature type="signal peptide" evidence="1">
    <location>
        <begin position="1"/>
        <end position="25"/>
    </location>
</feature>
<dbReference type="OrthoDB" id="5215637at2759"/>
<keyword evidence="1" id="KW-0732">Signal</keyword>
<evidence type="ECO:0000256" key="1">
    <source>
        <dbReference type="SAM" id="SignalP"/>
    </source>
</evidence>
<evidence type="ECO:0000313" key="2">
    <source>
        <dbReference type="EMBL" id="KAF2684811.1"/>
    </source>
</evidence>
<protein>
    <recommendedName>
        <fullName evidence="4">Hydrophobin</fullName>
    </recommendedName>
</protein>
<feature type="chain" id="PRO_5026341868" description="Hydrophobin" evidence="1">
    <location>
        <begin position="26"/>
        <end position="172"/>
    </location>
</feature>
<accession>A0A6G1J3M5</accession>
<sequence>MRPTTTKPISLLIWSTLPILPHALCYNPDSTPTDNTAERPCSSDPSSPFSAICCGLNRTNPTGGNRSDLAWESETIDICLSNGLCENRFVWEGDGTKEHGVNPNGTVQMTPCDGTATSEKWCCGMDDSCCLKVWAVNLPQLGFSSCSLPDETAPVGSTVASTTSCSINVTSW</sequence>
<organism evidence="2 3">
    <name type="scientific">Lentithecium fluviatile CBS 122367</name>
    <dbReference type="NCBI Taxonomy" id="1168545"/>
    <lineage>
        <taxon>Eukaryota</taxon>
        <taxon>Fungi</taxon>
        <taxon>Dikarya</taxon>
        <taxon>Ascomycota</taxon>
        <taxon>Pezizomycotina</taxon>
        <taxon>Dothideomycetes</taxon>
        <taxon>Pleosporomycetidae</taxon>
        <taxon>Pleosporales</taxon>
        <taxon>Massarineae</taxon>
        <taxon>Lentitheciaceae</taxon>
        <taxon>Lentithecium</taxon>
    </lineage>
</organism>
<name>A0A6G1J3M5_9PLEO</name>
<dbReference type="Proteomes" id="UP000799291">
    <property type="component" value="Unassembled WGS sequence"/>
</dbReference>
<dbReference type="AlphaFoldDB" id="A0A6G1J3M5"/>
<dbReference type="EMBL" id="MU005580">
    <property type="protein sequence ID" value="KAF2684811.1"/>
    <property type="molecule type" value="Genomic_DNA"/>
</dbReference>
<keyword evidence="3" id="KW-1185">Reference proteome</keyword>
<evidence type="ECO:0000313" key="3">
    <source>
        <dbReference type="Proteomes" id="UP000799291"/>
    </source>
</evidence>
<reference evidence="2" key="1">
    <citation type="journal article" date="2020" name="Stud. Mycol.">
        <title>101 Dothideomycetes genomes: a test case for predicting lifestyles and emergence of pathogens.</title>
        <authorList>
            <person name="Haridas S."/>
            <person name="Albert R."/>
            <person name="Binder M."/>
            <person name="Bloem J."/>
            <person name="Labutti K."/>
            <person name="Salamov A."/>
            <person name="Andreopoulos B."/>
            <person name="Baker S."/>
            <person name="Barry K."/>
            <person name="Bills G."/>
            <person name="Bluhm B."/>
            <person name="Cannon C."/>
            <person name="Castanera R."/>
            <person name="Culley D."/>
            <person name="Daum C."/>
            <person name="Ezra D."/>
            <person name="Gonzalez J."/>
            <person name="Henrissat B."/>
            <person name="Kuo A."/>
            <person name="Liang C."/>
            <person name="Lipzen A."/>
            <person name="Lutzoni F."/>
            <person name="Magnuson J."/>
            <person name="Mondo S."/>
            <person name="Nolan M."/>
            <person name="Ohm R."/>
            <person name="Pangilinan J."/>
            <person name="Park H.-J."/>
            <person name="Ramirez L."/>
            <person name="Alfaro M."/>
            <person name="Sun H."/>
            <person name="Tritt A."/>
            <person name="Yoshinaga Y."/>
            <person name="Zwiers L.-H."/>
            <person name="Turgeon B."/>
            <person name="Goodwin S."/>
            <person name="Spatafora J."/>
            <person name="Crous P."/>
            <person name="Grigoriev I."/>
        </authorList>
    </citation>
    <scope>NUCLEOTIDE SEQUENCE</scope>
    <source>
        <strain evidence="2">CBS 122367</strain>
    </source>
</reference>